<dbReference type="InterPro" id="IPR017871">
    <property type="entry name" value="ABC_transporter-like_CS"/>
</dbReference>
<dbReference type="InterPro" id="IPR003439">
    <property type="entry name" value="ABC_transporter-like_ATP-bd"/>
</dbReference>
<dbReference type="GO" id="GO:0005886">
    <property type="term" value="C:plasma membrane"/>
    <property type="evidence" value="ECO:0007669"/>
    <property type="project" value="UniProtKB-SubCell"/>
</dbReference>
<proteinExistence type="inferred from homology"/>
<dbReference type="PROSITE" id="PS00211">
    <property type="entry name" value="ABC_TRANSPORTER_1"/>
    <property type="match status" value="1"/>
</dbReference>
<dbReference type="Proteomes" id="UP000585507">
    <property type="component" value="Unassembled WGS sequence"/>
</dbReference>
<dbReference type="PROSITE" id="PS50893">
    <property type="entry name" value="ABC_TRANSPORTER_2"/>
    <property type="match status" value="1"/>
</dbReference>
<dbReference type="FunFam" id="3.40.50.300:FF:000020">
    <property type="entry name" value="Amino acid ABC transporter ATP-binding component"/>
    <property type="match status" value="1"/>
</dbReference>
<dbReference type="SUPFAM" id="SSF52540">
    <property type="entry name" value="P-loop containing nucleoside triphosphate hydrolases"/>
    <property type="match status" value="1"/>
</dbReference>
<comment type="caution">
    <text evidence="9">The sequence shown here is derived from an EMBL/GenBank/DDBJ whole genome shotgun (WGS) entry which is preliminary data.</text>
</comment>
<evidence type="ECO:0000256" key="4">
    <source>
        <dbReference type="ARBA" id="ARBA00022475"/>
    </source>
</evidence>
<dbReference type="SMART" id="SM00382">
    <property type="entry name" value="AAA"/>
    <property type="match status" value="1"/>
</dbReference>
<reference evidence="9 10" key="1">
    <citation type="submission" date="2020-08" db="EMBL/GenBank/DDBJ databases">
        <title>Genomic Encyclopedia of Type Strains, Phase IV (KMG-V): Genome sequencing to study the core and pangenomes of soil and plant-associated prokaryotes.</title>
        <authorList>
            <person name="Whitman W."/>
        </authorList>
    </citation>
    <scope>NUCLEOTIDE SEQUENCE [LARGE SCALE GENOMIC DNA]</scope>
    <source>
        <strain evidence="9 10">SEMIA 4084</strain>
    </source>
</reference>
<evidence type="ECO:0000313" key="9">
    <source>
        <dbReference type="EMBL" id="MBB5535516.1"/>
    </source>
</evidence>
<sequence length="268" mass="29251">MTPTTLNQTGTTMAGTTRLSVRNIRKSFGTHEVLRGISLDARDGDVISLLGASGSGKSTFLRCINLLEIADHGEISVDGELIQMEQRGGKNVPANRRQVDRIRSELGMVFQSFNLWSHMTILENVIEGPVHVLRRPRAECIAEAEVLLEKVGIAEKRNAYPAHLSGGQQQRAAIARSLAMKPKVMLFDEPTSALDPELVGEVLRVMRSLAEEGMTMLVVTHEMSFARNVSNRVIFMKSGEIDSDGAPDQLFGSGGSPSFRQFIGNFGG</sequence>
<evidence type="ECO:0000256" key="2">
    <source>
        <dbReference type="ARBA" id="ARBA00005417"/>
    </source>
</evidence>
<keyword evidence="5" id="KW-0547">Nucleotide-binding</keyword>
<dbReference type="GO" id="GO:0016887">
    <property type="term" value="F:ATP hydrolysis activity"/>
    <property type="evidence" value="ECO:0007669"/>
    <property type="project" value="InterPro"/>
</dbReference>
<keyword evidence="9" id="KW-0378">Hydrolase</keyword>
<dbReference type="InterPro" id="IPR003593">
    <property type="entry name" value="AAA+_ATPase"/>
</dbReference>
<keyword evidence="6 9" id="KW-0067">ATP-binding</keyword>
<evidence type="ECO:0000259" key="8">
    <source>
        <dbReference type="PROSITE" id="PS50893"/>
    </source>
</evidence>
<feature type="domain" description="ABC transporter" evidence="8">
    <location>
        <begin position="19"/>
        <end position="263"/>
    </location>
</feature>
<dbReference type="InterPro" id="IPR050086">
    <property type="entry name" value="MetN_ABC_transporter-like"/>
</dbReference>
<evidence type="ECO:0000256" key="5">
    <source>
        <dbReference type="ARBA" id="ARBA00022741"/>
    </source>
</evidence>
<dbReference type="PANTHER" id="PTHR43166">
    <property type="entry name" value="AMINO ACID IMPORT ATP-BINDING PROTEIN"/>
    <property type="match status" value="1"/>
</dbReference>
<accession>A0A7W8U9W0</accession>
<evidence type="ECO:0000256" key="7">
    <source>
        <dbReference type="ARBA" id="ARBA00023136"/>
    </source>
</evidence>
<name>A0A7W8U9W0_9HYPH</name>
<evidence type="ECO:0000256" key="3">
    <source>
        <dbReference type="ARBA" id="ARBA00022448"/>
    </source>
</evidence>
<dbReference type="Pfam" id="PF00005">
    <property type="entry name" value="ABC_tran"/>
    <property type="match status" value="1"/>
</dbReference>
<gene>
    <name evidence="9" type="ORF">GGD55_002210</name>
</gene>
<evidence type="ECO:0000256" key="1">
    <source>
        <dbReference type="ARBA" id="ARBA00004202"/>
    </source>
</evidence>
<dbReference type="EMBL" id="JACHBK010000004">
    <property type="protein sequence ID" value="MBB5535516.1"/>
    <property type="molecule type" value="Genomic_DNA"/>
</dbReference>
<dbReference type="AlphaFoldDB" id="A0A7W8U9W0"/>
<keyword evidence="4" id="KW-1003">Cell membrane</keyword>
<dbReference type="CDD" id="cd03262">
    <property type="entry name" value="ABC_HisP_GlnQ"/>
    <property type="match status" value="1"/>
</dbReference>
<dbReference type="InterPro" id="IPR027417">
    <property type="entry name" value="P-loop_NTPase"/>
</dbReference>
<dbReference type="InterPro" id="IPR030679">
    <property type="entry name" value="ABC_ATPase_HisP-typ"/>
</dbReference>
<dbReference type="Gene3D" id="3.40.50.300">
    <property type="entry name" value="P-loop containing nucleotide triphosphate hydrolases"/>
    <property type="match status" value="1"/>
</dbReference>
<organism evidence="9 10">
    <name type="scientific">Rhizobium giardinii</name>
    <dbReference type="NCBI Taxonomy" id="56731"/>
    <lineage>
        <taxon>Bacteria</taxon>
        <taxon>Pseudomonadati</taxon>
        <taxon>Pseudomonadota</taxon>
        <taxon>Alphaproteobacteria</taxon>
        <taxon>Hyphomicrobiales</taxon>
        <taxon>Rhizobiaceae</taxon>
        <taxon>Rhizobium/Agrobacterium group</taxon>
        <taxon>Rhizobium</taxon>
    </lineage>
</organism>
<evidence type="ECO:0000313" key="10">
    <source>
        <dbReference type="Proteomes" id="UP000585507"/>
    </source>
</evidence>
<comment type="subcellular location">
    <subcellularLocation>
        <location evidence="1">Cell membrane</location>
        <topology evidence="1">Peripheral membrane protein</topology>
    </subcellularLocation>
</comment>
<dbReference type="GO" id="GO:0015424">
    <property type="term" value="F:ABC-type amino acid transporter activity"/>
    <property type="evidence" value="ECO:0007669"/>
    <property type="project" value="InterPro"/>
</dbReference>
<dbReference type="GO" id="GO:0005524">
    <property type="term" value="F:ATP binding"/>
    <property type="evidence" value="ECO:0007669"/>
    <property type="project" value="UniProtKB-KW"/>
</dbReference>
<protein>
    <submittedName>
        <fullName evidence="9">Octopine/nopaline transport system ATP-binding protein</fullName>
        <ecNumber evidence="9">3.6.3.-</ecNumber>
    </submittedName>
</protein>
<dbReference type="PANTHER" id="PTHR43166:SF35">
    <property type="entry name" value="L-CYSTINE IMPORT ATP-BINDING PROTEIN TCYN"/>
    <property type="match status" value="1"/>
</dbReference>
<comment type="similarity">
    <text evidence="2">Belongs to the ABC transporter superfamily.</text>
</comment>
<keyword evidence="3" id="KW-0813">Transport</keyword>
<keyword evidence="10" id="KW-1185">Reference proteome</keyword>
<dbReference type="EC" id="3.6.3.-" evidence="9"/>
<keyword evidence="7" id="KW-0472">Membrane</keyword>
<dbReference type="PIRSF" id="PIRSF039085">
    <property type="entry name" value="ABC_ATPase_HisP"/>
    <property type="match status" value="1"/>
</dbReference>
<evidence type="ECO:0000256" key="6">
    <source>
        <dbReference type="ARBA" id="ARBA00022840"/>
    </source>
</evidence>